<proteinExistence type="predicted"/>
<dbReference type="AlphaFoldDB" id="A0A381VHE4"/>
<reference evidence="1" key="1">
    <citation type="submission" date="2018-05" db="EMBL/GenBank/DDBJ databases">
        <authorList>
            <person name="Lanie J.A."/>
            <person name="Ng W.-L."/>
            <person name="Kazmierczak K.M."/>
            <person name="Andrzejewski T.M."/>
            <person name="Davidsen T.M."/>
            <person name="Wayne K.J."/>
            <person name="Tettelin H."/>
            <person name="Glass J.I."/>
            <person name="Rusch D."/>
            <person name="Podicherti R."/>
            <person name="Tsui H.-C.T."/>
            <person name="Winkler M.E."/>
        </authorList>
    </citation>
    <scope>NUCLEOTIDE SEQUENCE</scope>
</reference>
<accession>A0A381VHE4</accession>
<name>A0A381VHE4_9ZZZZ</name>
<protein>
    <submittedName>
        <fullName evidence="1">Uncharacterized protein</fullName>
    </submittedName>
</protein>
<organism evidence="1">
    <name type="scientific">marine metagenome</name>
    <dbReference type="NCBI Taxonomy" id="408172"/>
    <lineage>
        <taxon>unclassified sequences</taxon>
        <taxon>metagenomes</taxon>
        <taxon>ecological metagenomes</taxon>
    </lineage>
</organism>
<gene>
    <name evidence="1" type="ORF">METZ01_LOCUS91931</name>
</gene>
<sequence length="86" mass="9441">MDKINIEGLRLRLNAKSTAKGQWYFDATIENTSDKILASLNSEDVGDTRLKTLGETLLTIIKDAENSFIADGRTVVGRSDITPVVD</sequence>
<dbReference type="EMBL" id="UINC01008689">
    <property type="protein sequence ID" value="SVA39077.1"/>
    <property type="molecule type" value="Genomic_DNA"/>
</dbReference>
<evidence type="ECO:0000313" key="1">
    <source>
        <dbReference type="EMBL" id="SVA39077.1"/>
    </source>
</evidence>